<gene>
    <name evidence="2" type="ORF">JS528_05125</name>
</gene>
<dbReference type="Pfam" id="PF12697">
    <property type="entry name" value="Abhydrolase_6"/>
    <property type="match status" value="1"/>
</dbReference>
<organism evidence="2 3">
    <name type="scientific">Bifidobacterium santillanense</name>
    <dbReference type="NCBI Taxonomy" id="2809028"/>
    <lineage>
        <taxon>Bacteria</taxon>
        <taxon>Bacillati</taxon>
        <taxon>Actinomycetota</taxon>
        <taxon>Actinomycetes</taxon>
        <taxon>Bifidobacteriales</taxon>
        <taxon>Bifidobacteriaceae</taxon>
        <taxon>Bifidobacterium</taxon>
    </lineage>
</organism>
<keyword evidence="2" id="KW-0378">Hydrolase</keyword>
<dbReference type="InterPro" id="IPR000073">
    <property type="entry name" value="AB_hydrolase_1"/>
</dbReference>
<comment type="caution">
    <text evidence="2">The sequence shown here is derived from an EMBL/GenBank/DDBJ whole genome shotgun (WGS) entry which is preliminary data.</text>
</comment>
<sequence>MSAQHVYTVLVHGWAGSPRVWNFIPWPDDWTVLPYTLPGHGVRRDETAAGAAQPDGWDIPSAAEDLAAFIRLNVPAGEKALLIGHSMGGQLTLYVHTHHPELVAGEVVLDPALGAESAEIAGQPAMLARLRADAYGTIEDFIQGAFSKFTPDDAREAVVADIRRSNAKALADYFESEYMLPGSFGNREPAVALMRRRTKPVLGIYTTPARADFERSSGTRDVEIWSGGHGHFMFLEDPVRFVDEVVSWAVCRGLYENAEAELKLVSTALSA</sequence>
<dbReference type="GO" id="GO:0016787">
    <property type="term" value="F:hydrolase activity"/>
    <property type="evidence" value="ECO:0007669"/>
    <property type="project" value="UniProtKB-KW"/>
</dbReference>
<evidence type="ECO:0000259" key="1">
    <source>
        <dbReference type="Pfam" id="PF12697"/>
    </source>
</evidence>
<evidence type="ECO:0000313" key="3">
    <source>
        <dbReference type="Proteomes" id="UP000773064"/>
    </source>
</evidence>
<dbReference type="InterPro" id="IPR050228">
    <property type="entry name" value="Carboxylesterase_BioH"/>
</dbReference>
<dbReference type="PANTHER" id="PTHR43194:SF5">
    <property type="entry name" value="PIMELOYL-[ACYL-CARRIER PROTEIN] METHYL ESTER ESTERASE"/>
    <property type="match status" value="1"/>
</dbReference>
<dbReference type="SUPFAM" id="SSF53474">
    <property type="entry name" value="alpha/beta-Hydrolases"/>
    <property type="match status" value="1"/>
</dbReference>
<evidence type="ECO:0000313" key="2">
    <source>
        <dbReference type="EMBL" id="MBT1172743.1"/>
    </source>
</evidence>
<name>A0ABS5UP78_9BIFI</name>
<feature type="domain" description="AB hydrolase-1" evidence="1">
    <location>
        <begin position="9"/>
        <end position="243"/>
    </location>
</feature>
<dbReference type="InterPro" id="IPR029058">
    <property type="entry name" value="AB_hydrolase_fold"/>
</dbReference>
<dbReference type="Gene3D" id="3.40.50.1820">
    <property type="entry name" value="alpha/beta hydrolase"/>
    <property type="match status" value="1"/>
</dbReference>
<accession>A0ABS5UP78</accession>
<dbReference type="RefSeq" id="WP_214358022.1">
    <property type="nucleotide sequence ID" value="NZ_JAFEJS010000004.1"/>
</dbReference>
<protein>
    <submittedName>
        <fullName evidence="2">Alpha/beta hydrolase</fullName>
    </submittedName>
</protein>
<proteinExistence type="predicted"/>
<reference evidence="2 3" key="1">
    <citation type="journal article" date="2021" name="Environ. Microbiol.">
        <title>Genetic insights into the dark matter of the mammalian gut microbiota through targeted genome reconstruction.</title>
        <authorList>
            <person name="Lugli G.A."/>
            <person name="Alessandri G."/>
            <person name="Milani C."/>
            <person name="Viappiani A."/>
            <person name="Fontana F."/>
            <person name="Tarracchini C."/>
            <person name="Mancabelli L."/>
            <person name="Argentini C."/>
            <person name="Ruiz L."/>
            <person name="Margolles A."/>
            <person name="van Sinderen D."/>
            <person name="Turroni F."/>
            <person name="Ventura M."/>
        </authorList>
    </citation>
    <scope>NUCLEOTIDE SEQUENCE [LARGE SCALE GENOMIC DNA]</scope>
    <source>
        <strain evidence="2 3">MA2</strain>
    </source>
</reference>
<keyword evidence="3" id="KW-1185">Reference proteome</keyword>
<dbReference type="EMBL" id="JAFEJS010000004">
    <property type="protein sequence ID" value="MBT1172743.1"/>
    <property type="molecule type" value="Genomic_DNA"/>
</dbReference>
<dbReference type="PANTHER" id="PTHR43194">
    <property type="entry name" value="HYDROLASE ALPHA/BETA FOLD FAMILY"/>
    <property type="match status" value="1"/>
</dbReference>
<dbReference type="Proteomes" id="UP000773064">
    <property type="component" value="Unassembled WGS sequence"/>
</dbReference>